<dbReference type="Proteomes" id="UP001381693">
    <property type="component" value="Unassembled WGS sequence"/>
</dbReference>
<proteinExistence type="predicted"/>
<feature type="domain" description="WW" evidence="2">
    <location>
        <begin position="618"/>
        <end position="652"/>
    </location>
</feature>
<dbReference type="SUPFAM" id="SSF50044">
    <property type="entry name" value="SH3-domain"/>
    <property type="match status" value="1"/>
</dbReference>
<feature type="compositionally biased region" description="Polar residues" evidence="1">
    <location>
        <begin position="249"/>
        <end position="258"/>
    </location>
</feature>
<evidence type="ECO:0000313" key="4">
    <source>
        <dbReference type="Proteomes" id="UP001381693"/>
    </source>
</evidence>
<dbReference type="InterPro" id="IPR001202">
    <property type="entry name" value="WW_dom"/>
</dbReference>
<evidence type="ECO:0000256" key="1">
    <source>
        <dbReference type="SAM" id="MobiDB-lite"/>
    </source>
</evidence>
<feature type="compositionally biased region" description="Basic and acidic residues" evidence="1">
    <location>
        <begin position="568"/>
        <end position="590"/>
    </location>
</feature>
<protein>
    <recommendedName>
        <fullName evidence="2">WW domain-containing protein</fullName>
    </recommendedName>
</protein>
<dbReference type="AlphaFoldDB" id="A0AAN9A1G8"/>
<feature type="compositionally biased region" description="Polar residues" evidence="1">
    <location>
        <begin position="211"/>
        <end position="222"/>
    </location>
</feature>
<accession>A0AAN9A1G8</accession>
<feature type="compositionally biased region" description="Basic and acidic residues" evidence="1">
    <location>
        <begin position="490"/>
        <end position="506"/>
    </location>
</feature>
<feature type="region of interest" description="Disordered" evidence="1">
    <location>
        <begin position="517"/>
        <end position="536"/>
    </location>
</feature>
<feature type="non-terminal residue" evidence="3">
    <location>
        <position position="953"/>
    </location>
</feature>
<feature type="compositionally biased region" description="Basic and acidic residues" evidence="1">
    <location>
        <begin position="71"/>
        <end position="81"/>
    </location>
</feature>
<feature type="region of interest" description="Disordered" evidence="1">
    <location>
        <begin position="643"/>
        <end position="730"/>
    </location>
</feature>
<feature type="region of interest" description="Disordered" evidence="1">
    <location>
        <begin position="459"/>
        <end position="506"/>
    </location>
</feature>
<organism evidence="3 4">
    <name type="scientific">Halocaridina rubra</name>
    <name type="common">Hawaiian red shrimp</name>
    <dbReference type="NCBI Taxonomy" id="373956"/>
    <lineage>
        <taxon>Eukaryota</taxon>
        <taxon>Metazoa</taxon>
        <taxon>Ecdysozoa</taxon>
        <taxon>Arthropoda</taxon>
        <taxon>Crustacea</taxon>
        <taxon>Multicrustacea</taxon>
        <taxon>Malacostraca</taxon>
        <taxon>Eumalacostraca</taxon>
        <taxon>Eucarida</taxon>
        <taxon>Decapoda</taxon>
        <taxon>Pleocyemata</taxon>
        <taxon>Caridea</taxon>
        <taxon>Atyoidea</taxon>
        <taxon>Atyidae</taxon>
        <taxon>Halocaridina</taxon>
    </lineage>
</organism>
<dbReference type="PROSITE" id="PS01159">
    <property type="entry name" value="WW_DOMAIN_1"/>
    <property type="match status" value="1"/>
</dbReference>
<gene>
    <name evidence="3" type="ORF">SK128_012126</name>
</gene>
<feature type="compositionally biased region" description="Polar residues" evidence="1">
    <location>
        <begin position="156"/>
        <end position="167"/>
    </location>
</feature>
<feature type="compositionally biased region" description="Basic and acidic residues" evidence="1">
    <location>
        <begin position="236"/>
        <end position="248"/>
    </location>
</feature>
<name>A0AAN9A1G8_HALRR</name>
<feature type="region of interest" description="Disordered" evidence="1">
    <location>
        <begin position="544"/>
        <end position="619"/>
    </location>
</feature>
<feature type="compositionally biased region" description="Low complexity" evidence="1">
    <location>
        <begin position="198"/>
        <end position="210"/>
    </location>
</feature>
<reference evidence="3 4" key="1">
    <citation type="submission" date="2023-11" db="EMBL/GenBank/DDBJ databases">
        <title>Halocaridina rubra genome assembly.</title>
        <authorList>
            <person name="Smith C."/>
        </authorList>
    </citation>
    <scope>NUCLEOTIDE SEQUENCE [LARGE SCALE GENOMIC DNA]</scope>
    <source>
        <strain evidence="3">EP-1</strain>
        <tissue evidence="3">Whole</tissue>
    </source>
</reference>
<dbReference type="Pfam" id="PF00397">
    <property type="entry name" value="WW"/>
    <property type="match status" value="1"/>
</dbReference>
<sequence length="953" mass="108009">MTEGSVKGLLEEEYVRVLETYSYQRQGHTYSMEKGELLMLLKRSSDLWWQVIRDRERRPFFAPAHLLKSEKPSTEHMKEILEQSQPPKKTSGVSSSKENVPISKSLGLPLSQNTVPLPPASEIPSPSNPLASHSYLTMIETNRIPLERTDLYPTRSMSTSSFKSENPNVPARGLLPRSGSNELGSPASYSRGFAPQVSHESSSSHTSKSSLNDGSRCSTESLSHPHGKKHHVIKAASHDELSSGDHCRSSLNISQPRAASSEELDGRYSSRDYLFRSNQLSYRNRSNSVDFKIIQKDLNFSEMKQGSLDKSHKKMIFKEPGHRRRSWAVEELRTHDSYRPSLKKGEIQDTSIVLDVPPKLPPKQKKHKNNDYFGSNSENIGRLEGPIDIKVQEAKSNRPSLPSTTPNVKRLSLDCDRGIARVSEELVESQLKSFSGHRDLNELKDVPVALPRKTLPQNLSSFDGRLDQRYQMGPSSITCDNLNKDSNSNEIKRERRENDPEHGSFKEKIHFVESDGGQNYIRSGSLGRPPGTPDLLRKLEKESDVSKNLYAPQNSTKCRVYPNPTIKSDGKRSEDIREKEEKEKECRSPPRETPTPDSSRGGRNASHFPPSPKCSPKRELYDNWGEYFDELSGRLFYYNQRTGEKRWKPPRKDMPSFALPEVPPHSKAEHCDFGVDPQPRSPPPDYPASPKSSHRIWSHNYPDGGVPPSSSRSSTLSFSMNRSSHHHPMATSHTLPAFTPSFSHKNPSFDPQKGHVFTPLSFPPVPPASAKPPHIPATPTSPINPEFPEFSEVEKNSSLLHVLYNISPPKGWDRNYDAYTQRVYFLDLVTGERWLPTTTEDGKIYYYEESGSKSQWKLPEHVEYSDSSDGKAMQNRSTSPNESLRISLLQENMSDFSNNIVKEGFLHRTFLMREGKKCRKNWTQSYVRYIKGQWNSGSSGLLYFTKSNKDEDK</sequence>
<feature type="compositionally biased region" description="Basic and acidic residues" evidence="1">
    <location>
        <begin position="664"/>
        <end position="673"/>
    </location>
</feature>
<feature type="compositionally biased region" description="Low complexity" evidence="1">
    <location>
        <begin position="709"/>
        <end position="722"/>
    </location>
</feature>
<dbReference type="CDD" id="cd00201">
    <property type="entry name" value="WW"/>
    <property type="match status" value="1"/>
</dbReference>
<dbReference type="SMART" id="SM00456">
    <property type="entry name" value="WW"/>
    <property type="match status" value="2"/>
</dbReference>
<keyword evidence="4" id="KW-1185">Reference proteome</keyword>
<feature type="domain" description="WW" evidence="2">
    <location>
        <begin position="834"/>
        <end position="861"/>
    </location>
</feature>
<dbReference type="EMBL" id="JAXCGZ010015188">
    <property type="protein sequence ID" value="KAK7070929.1"/>
    <property type="molecule type" value="Genomic_DNA"/>
</dbReference>
<dbReference type="Gene3D" id="2.20.70.10">
    <property type="match status" value="1"/>
</dbReference>
<feature type="region of interest" description="Disordered" evidence="1">
    <location>
        <begin position="71"/>
        <end position="129"/>
    </location>
</feature>
<evidence type="ECO:0000259" key="2">
    <source>
        <dbReference type="PROSITE" id="PS50020"/>
    </source>
</evidence>
<feature type="region of interest" description="Disordered" evidence="1">
    <location>
        <begin position="156"/>
        <end position="266"/>
    </location>
</feature>
<dbReference type="SUPFAM" id="SSF51045">
    <property type="entry name" value="WW domain"/>
    <property type="match status" value="2"/>
</dbReference>
<feature type="compositionally biased region" description="Basic and acidic residues" evidence="1">
    <location>
        <begin position="643"/>
        <end position="654"/>
    </location>
</feature>
<feature type="region of interest" description="Disordered" evidence="1">
    <location>
        <begin position="356"/>
        <end position="379"/>
    </location>
</feature>
<comment type="caution">
    <text evidence="3">The sequence shown here is derived from an EMBL/GenBank/DDBJ whole genome shotgun (WGS) entry which is preliminary data.</text>
</comment>
<dbReference type="PROSITE" id="PS50020">
    <property type="entry name" value="WW_DOMAIN_2"/>
    <property type="match status" value="2"/>
</dbReference>
<feature type="compositionally biased region" description="Polar residues" evidence="1">
    <location>
        <begin position="82"/>
        <end position="98"/>
    </location>
</feature>
<dbReference type="InterPro" id="IPR036028">
    <property type="entry name" value="SH3-like_dom_sf"/>
</dbReference>
<feature type="compositionally biased region" description="Polar residues" evidence="1">
    <location>
        <begin position="473"/>
        <end position="489"/>
    </location>
</feature>
<dbReference type="InterPro" id="IPR036020">
    <property type="entry name" value="WW_dom_sf"/>
</dbReference>
<evidence type="ECO:0000313" key="3">
    <source>
        <dbReference type="EMBL" id="KAK7070929.1"/>
    </source>
</evidence>